<dbReference type="SUPFAM" id="SSF53955">
    <property type="entry name" value="Lysozyme-like"/>
    <property type="match status" value="1"/>
</dbReference>
<protein>
    <submittedName>
        <fullName evidence="3">Lytic transglycosylase domain-containing protein</fullName>
    </submittedName>
</protein>
<evidence type="ECO:0000313" key="4">
    <source>
        <dbReference type="Proteomes" id="UP001164718"/>
    </source>
</evidence>
<dbReference type="InterPro" id="IPR008258">
    <property type="entry name" value="Transglycosylase_SLT_dom_1"/>
</dbReference>
<dbReference type="GO" id="GO:0000270">
    <property type="term" value="P:peptidoglycan metabolic process"/>
    <property type="evidence" value="ECO:0007669"/>
    <property type="project" value="InterPro"/>
</dbReference>
<dbReference type="Pfam" id="PF01464">
    <property type="entry name" value="SLT"/>
    <property type="match status" value="1"/>
</dbReference>
<dbReference type="PANTHER" id="PTHR37423:SF2">
    <property type="entry name" value="MEMBRANE-BOUND LYTIC MUREIN TRANSGLYCOSYLASE C"/>
    <property type="match status" value="1"/>
</dbReference>
<proteinExistence type="inferred from homology"/>
<feature type="domain" description="Transglycosylase SLT" evidence="2">
    <location>
        <begin position="76"/>
        <end position="174"/>
    </location>
</feature>
<evidence type="ECO:0000259" key="2">
    <source>
        <dbReference type="Pfam" id="PF01464"/>
    </source>
</evidence>
<organism evidence="3 4">
    <name type="scientific">Fervidibacillus albus</name>
    <dbReference type="NCBI Taxonomy" id="2980026"/>
    <lineage>
        <taxon>Bacteria</taxon>
        <taxon>Bacillati</taxon>
        <taxon>Bacillota</taxon>
        <taxon>Bacilli</taxon>
        <taxon>Bacillales</taxon>
        <taxon>Bacillaceae</taxon>
        <taxon>Fervidibacillus</taxon>
    </lineage>
</organism>
<dbReference type="RefSeq" id="WP_275416427.1">
    <property type="nucleotide sequence ID" value="NZ_CP106878.1"/>
</dbReference>
<name>A0A9E8LTR6_9BACI</name>
<sequence>MNVQQIRTWLEIQALKSIGENDRTESVLWEQTNFSDLLTQLLNTEKETGEEMNSVFLTNSQTNYSTSVVNTNYENIIQEAALTYDLPEQLIYAVIKNESNFNPNAESPAGARGLMQLMPETAESLGVQSIDDPKENIMGGAKYLRMMLDRFNRIDLALAAYNAGPGNVEKYNGIPPFDETIRYVKNVMNDFLA</sequence>
<dbReference type="GO" id="GO:0008933">
    <property type="term" value="F:peptidoglycan lytic transglycosylase activity"/>
    <property type="evidence" value="ECO:0007669"/>
    <property type="project" value="InterPro"/>
</dbReference>
<dbReference type="KEGG" id="faf:OE104_08310"/>
<dbReference type="PANTHER" id="PTHR37423">
    <property type="entry name" value="SOLUBLE LYTIC MUREIN TRANSGLYCOSYLASE-RELATED"/>
    <property type="match status" value="1"/>
</dbReference>
<reference evidence="3" key="1">
    <citation type="submission" date="2022-09" db="EMBL/GenBank/DDBJ databases">
        <title>Complete Genomes of Fervidibacillus albus and Fervidibacillus halotolerans isolated from tidal flat sediments.</title>
        <authorList>
            <person name="Kwon K.K."/>
            <person name="Yang S.-H."/>
            <person name="Park M.J."/>
            <person name="Oh H.-M."/>
        </authorList>
    </citation>
    <scope>NUCLEOTIDE SEQUENCE</scope>
    <source>
        <strain evidence="3">MEBiC13591</strain>
    </source>
</reference>
<dbReference type="EMBL" id="CP106878">
    <property type="protein sequence ID" value="WAA08649.1"/>
    <property type="molecule type" value="Genomic_DNA"/>
</dbReference>
<dbReference type="Gene3D" id="1.10.530.10">
    <property type="match status" value="1"/>
</dbReference>
<dbReference type="InterPro" id="IPR023346">
    <property type="entry name" value="Lysozyme-like_dom_sf"/>
</dbReference>
<keyword evidence="4" id="KW-1185">Reference proteome</keyword>
<dbReference type="GO" id="GO:0016020">
    <property type="term" value="C:membrane"/>
    <property type="evidence" value="ECO:0007669"/>
    <property type="project" value="InterPro"/>
</dbReference>
<dbReference type="Proteomes" id="UP001164718">
    <property type="component" value="Chromosome"/>
</dbReference>
<evidence type="ECO:0000313" key="3">
    <source>
        <dbReference type="EMBL" id="WAA08649.1"/>
    </source>
</evidence>
<accession>A0A9E8LTR6</accession>
<gene>
    <name evidence="3" type="ORF">OE104_08310</name>
</gene>
<dbReference type="PROSITE" id="PS00922">
    <property type="entry name" value="TRANSGLYCOSYLASE"/>
    <property type="match status" value="1"/>
</dbReference>
<dbReference type="CDD" id="cd00254">
    <property type="entry name" value="LT-like"/>
    <property type="match status" value="1"/>
</dbReference>
<dbReference type="AlphaFoldDB" id="A0A9E8LTR6"/>
<evidence type="ECO:0000256" key="1">
    <source>
        <dbReference type="ARBA" id="ARBA00007734"/>
    </source>
</evidence>
<dbReference type="InterPro" id="IPR000189">
    <property type="entry name" value="Transglyc_AS"/>
</dbReference>
<comment type="similarity">
    <text evidence="1">Belongs to the transglycosylase Slt family.</text>
</comment>